<feature type="transmembrane region" description="Helical" evidence="1">
    <location>
        <begin position="24"/>
        <end position="41"/>
    </location>
</feature>
<feature type="domain" description="EamA" evidence="2">
    <location>
        <begin position="24"/>
        <end position="146"/>
    </location>
</feature>
<dbReference type="EMBL" id="JAUEDK010000026">
    <property type="protein sequence ID" value="MDN0076084.1"/>
    <property type="molecule type" value="Genomic_DNA"/>
</dbReference>
<dbReference type="SUPFAM" id="SSF103481">
    <property type="entry name" value="Multidrug resistance efflux transporter EmrE"/>
    <property type="match status" value="1"/>
</dbReference>
<keyword evidence="1" id="KW-1133">Transmembrane helix</keyword>
<evidence type="ECO:0000256" key="1">
    <source>
        <dbReference type="SAM" id="Phobius"/>
    </source>
</evidence>
<organism evidence="3 4">
    <name type="scientific">Crenobacter oryzisoli</name>
    <dbReference type="NCBI Taxonomy" id="3056844"/>
    <lineage>
        <taxon>Bacteria</taxon>
        <taxon>Pseudomonadati</taxon>
        <taxon>Pseudomonadota</taxon>
        <taxon>Betaproteobacteria</taxon>
        <taxon>Neisseriales</taxon>
        <taxon>Neisseriaceae</taxon>
        <taxon>Crenobacter</taxon>
    </lineage>
</organism>
<dbReference type="Proteomes" id="UP001168540">
    <property type="component" value="Unassembled WGS sequence"/>
</dbReference>
<keyword evidence="1" id="KW-0472">Membrane</keyword>
<gene>
    <name evidence="3" type="ORF">QU481_14435</name>
</gene>
<evidence type="ECO:0000259" key="2">
    <source>
        <dbReference type="Pfam" id="PF00892"/>
    </source>
</evidence>
<keyword evidence="1" id="KW-0812">Transmembrane</keyword>
<feature type="transmembrane region" description="Helical" evidence="1">
    <location>
        <begin position="83"/>
        <end position="104"/>
    </location>
</feature>
<dbReference type="PANTHER" id="PTHR22911">
    <property type="entry name" value="ACYL-MALONYL CONDENSING ENZYME-RELATED"/>
    <property type="match status" value="1"/>
</dbReference>
<dbReference type="RefSeq" id="WP_289830735.1">
    <property type="nucleotide sequence ID" value="NZ_JAUEDK010000026.1"/>
</dbReference>
<keyword evidence="4" id="KW-1185">Reference proteome</keyword>
<proteinExistence type="predicted"/>
<dbReference type="InterPro" id="IPR000620">
    <property type="entry name" value="EamA_dom"/>
</dbReference>
<feature type="transmembrane region" description="Helical" evidence="1">
    <location>
        <begin position="110"/>
        <end position="132"/>
    </location>
</feature>
<name>A0ABT7XQL5_9NEIS</name>
<evidence type="ECO:0000313" key="4">
    <source>
        <dbReference type="Proteomes" id="UP001168540"/>
    </source>
</evidence>
<reference evidence="3" key="1">
    <citation type="submission" date="2023-06" db="EMBL/GenBank/DDBJ databases">
        <authorList>
            <person name="Zhang S."/>
        </authorList>
    </citation>
    <scope>NUCLEOTIDE SEQUENCE</scope>
    <source>
        <strain evidence="3">SG2303</strain>
    </source>
</reference>
<accession>A0ABT7XQL5</accession>
<dbReference type="Pfam" id="PF00892">
    <property type="entry name" value="EamA"/>
    <property type="match status" value="1"/>
</dbReference>
<comment type="caution">
    <text evidence="3">The sequence shown here is derived from an EMBL/GenBank/DDBJ whole genome shotgun (WGS) entry which is preliminary data.</text>
</comment>
<dbReference type="InterPro" id="IPR037185">
    <property type="entry name" value="EmrE-like"/>
</dbReference>
<evidence type="ECO:0000313" key="3">
    <source>
        <dbReference type="EMBL" id="MDN0076084.1"/>
    </source>
</evidence>
<dbReference type="PANTHER" id="PTHR22911:SF102">
    <property type="entry name" value="MEMBRANE PROTEIN"/>
    <property type="match status" value="1"/>
</dbReference>
<feature type="transmembrane region" description="Helical" evidence="1">
    <location>
        <begin position="53"/>
        <end position="71"/>
    </location>
</feature>
<sequence>MKTDIPLSVTTNAETHQSQAEQRGTALMVMGGLILGTIGIFVEEAAQSPVTTVLFRCLFGGLALLLWGLANRRLPELRLRGRALLGAIGAGLLMATNWGLFFAAIPRSSIGVATVIFHIQPFWVMAMGAWWLREKVSVQRAVAAVLPYWVWCLRQGCWMAAGCNPLRMTMWWALRCALSVRWPTPASP</sequence>
<protein>
    <submittedName>
        <fullName evidence="3">DMT family transporter</fullName>
    </submittedName>
</protein>